<evidence type="ECO:0000259" key="7">
    <source>
        <dbReference type="PROSITE" id="PS50109"/>
    </source>
</evidence>
<dbReference type="OrthoDB" id="9766459at2"/>
<evidence type="ECO:0000256" key="3">
    <source>
        <dbReference type="ARBA" id="ARBA00022553"/>
    </source>
</evidence>
<evidence type="ECO:0000313" key="10">
    <source>
        <dbReference type="EMBL" id="RRB13878.1"/>
    </source>
</evidence>
<protein>
    <recommendedName>
        <fullName evidence="2">histidine kinase</fullName>
        <ecNumber evidence="2">2.7.13.3</ecNumber>
    </recommendedName>
</protein>
<dbReference type="NCBIfam" id="TIGR00229">
    <property type="entry name" value="sensory_box"/>
    <property type="match status" value="2"/>
</dbReference>
<dbReference type="InterPro" id="IPR036890">
    <property type="entry name" value="HATPase_C_sf"/>
</dbReference>
<comment type="catalytic activity">
    <reaction evidence="1">
        <text>ATP + protein L-histidine = ADP + protein N-phospho-L-histidine.</text>
        <dbReference type="EC" id="2.7.13.3"/>
    </reaction>
</comment>
<dbReference type="PANTHER" id="PTHR43304:SF1">
    <property type="entry name" value="PAC DOMAIN-CONTAINING PROTEIN"/>
    <property type="match status" value="1"/>
</dbReference>
<dbReference type="InterPro" id="IPR000700">
    <property type="entry name" value="PAS-assoc_C"/>
</dbReference>
<dbReference type="SMART" id="SM00387">
    <property type="entry name" value="HATPase_c"/>
    <property type="match status" value="1"/>
</dbReference>
<keyword evidence="11" id="KW-1185">Reference proteome</keyword>
<dbReference type="Pfam" id="PF02518">
    <property type="entry name" value="HATPase_c"/>
    <property type="match status" value="1"/>
</dbReference>
<dbReference type="InterPro" id="IPR003594">
    <property type="entry name" value="HATPase_dom"/>
</dbReference>
<reference evidence="10 11" key="1">
    <citation type="submission" date="2018-11" db="EMBL/GenBank/DDBJ databases">
        <authorList>
            <person name="Zhou Z."/>
            <person name="Wang G."/>
        </authorList>
    </citation>
    <scope>NUCLEOTIDE SEQUENCE [LARGE SCALE GENOMIC DNA]</scope>
    <source>
        <strain evidence="10 11">KCTC42998</strain>
    </source>
</reference>
<evidence type="ECO:0000256" key="6">
    <source>
        <dbReference type="SAM" id="Coils"/>
    </source>
</evidence>
<proteinExistence type="predicted"/>
<dbReference type="SUPFAM" id="SSF47384">
    <property type="entry name" value="Homodimeric domain of signal transducing histidine kinase"/>
    <property type="match status" value="1"/>
</dbReference>
<evidence type="ECO:0000256" key="5">
    <source>
        <dbReference type="ARBA" id="ARBA00022777"/>
    </source>
</evidence>
<keyword evidence="6" id="KW-0175">Coiled coil</keyword>
<dbReference type="PROSITE" id="PS50113">
    <property type="entry name" value="PAC"/>
    <property type="match status" value="2"/>
</dbReference>
<dbReference type="InterPro" id="IPR005467">
    <property type="entry name" value="His_kinase_dom"/>
</dbReference>
<dbReference type="EMBL" id="RQJP01000003">
    <property type="protein sequence ID" value="RRB13878.1"/>
    <property type="molecule type" value="Genomic_DNA"/>
</dbReference>
<dbReference type="InterPro" id="IPR036097">
    <property type="entry name" value="HisK_dim/P_sf"/>
</dbReference>
<dbReference type="SUPFAM" id="SSF55785">
    <property type="entry name" value="PYP-like sensor domain (PAS domain)"/>
    <property type="match status" value="2"/>
</dbReference>
<dbReference type="Gene3D" id="3.30.450.20">
    <property type="entry name" value="PAS domain"/>
    <property type="match status" value="2"/>
</dbReference>
<feature type="domain" description="PAC" evidence="9">
    <location>
        <begin position="83"/>
        <end position="135"/>
    </location>
</feature>
<feature type="domain" description="PAC" evidence="9">
    <location>
        <begin position="205"/>
        <end position="258"/>
    </location>
</feature>
<dbReference type="PRINTS" id="PR00344">
    <property type="entry name" value="BCTRLSENSOR"/>
</dbReference>
<keyword evidence="4" id="KW-0808">Transferase</keyword>
<dbReference type="FunFam" id="3.30.450.20:FF:000099">
    <property type="entry name" value="Sensory box sensor histidine kinase"/>
    <property type="match status" value="1"/>
</dbReference>
<dbReference type="InterPro" id="IPR013655">
    <property type="entry name" value="PAS_fold_3"/>
</dbReference>
<dbReference type="PANTHER" id="PTHR43304">
    <property type="entry name" value="PHYTOCHROME-LIKE PROTEIN CPH1"/>
    <property type="match status" value="1"/>
</dbReference>
<dbReference type="EC" id="2.7.13.3" evidence="2"/>
<gene>
    <name evidence="10" type="ORF">EHT87_16605</name>
</gene>
<dbReference type="InterPro" id="IPR052162">
    <property type="entry name" value="Sensor_kinase/Photoreceptor"/>
</dbReference>
<dbReference type="InterPro" id="IPR003661">
    <property type="entry name" value="HisK_dim/P_dom"/>
</dbReference>
<evidence type="ECO:0000259" key="9">
    <source>
        <dbReference type="PROSITE" id="PS50113"/>
    </source>
</evidence>
<dbReference type="CDD" id="cd00082">
    <property type="entry name" value="HisKA"/>
    <property type="match status" value="1"/>
</dbReference>
<dbReference type="Pfam" id="PF00512">
    <property type="entry name" value="HisKA"/>
    <property type="match status" value="1"/>
</dbReference>
<organism evidence="10 11">
    <name type="scientific">Larkinella knui</name>
    <dbReference type="NCBI Taxonomy" id="2025310"/>
    <lineage>
        <taxon>Bacteria</taxon>
        <taxon>Pseudomonadati</taxon>
        <taxon>Bacteroidota</taxon>
        <taxon>Cytophagia</taxon>
        <taxon>Cytophagales</taxon>
        <taxon>Spirosomataceae</taxon>
        <taxon>Larkinella</taxon>
    </lineage>
</organism>
<dbReference type="SMART" id="SM00091">
    <property type="entry name" value="PAS"/>
    <property type="match status" value="2"/>
</dbReference>
<dbReference type="Gene3D" id="1.10.287.130">
    <property type="match status" value="1"/>
</dbReference>
<keyword evidence="3" id="KW-0597">Phosphoprotein</keyword>
<evidence type="ECO:0000259" key="8">
    <source>
        <dbReference type="PROSITE" id="PS50112"/>
    </source>
</evidence>
<keyword evidence="5" id="KW-0418">Kinase</keyword>
<sequence length="514" mass="57384">MFPSLPTPSDTPTILPLADDLPIIVWATRPDGLCTYLNQRWYEYTGQLPEAALGMGWLQAVHPEDAQPSGDIFLKANEQQKPFSMDYRLRAIDGTYRWMKDTGRPRFDTDNTFLGFVGSVVDIHELKNMQERLRMAIESTDLGTWDFDPRSGELIWSDQCKALFGLPPNAEIDYSVFLQGLHPDDRDTTDAIVQSVLQPGSSGYYDIEYRTVGIMDGQVRWIRAKGQAFFDQNGQVNRFIGTVLDTTQTKLTKELLEQQVAQQTHRLQQINAELQNSNSNLQSFAYVASHDLQEPLRKIQSFGDILKGQYASALGAGVDYLNRMQLAADRMSVLIRDLLAFSRLSSPLAEPSIIALDDLLKSVLVDLELTIAETGALIRISPLPTVQGDPTQLRQLFQNLLGNALKFHRPEVPPLIEIKASSVTHQALPAEVKPVRDAAGYHRVDVIDNGIGFDQKYVQRIFQVFQRLHGRSEYSGTGIGLAICEKVVANHGGAITVRSRPGQGAVFQVYLPIT</sequence>
<dbReference type="InterPro" id="IPR001610">
    <property type="entry name" value="PAC"/>
</dbReference>
<dbReference type="InterPro" id="IPR035965">
    <property type="entry name" value="PAS-like_dom_sf"/>
</dbReference>
<dbReference type="PROSITE" id="PS50109">
    <property type="entry name" value="HIS_KIN"/>
    <property type="match status" value="1"/>
</dbReference>
<evidence type="ECO:0000256" key="4">
    <source>
        <dbReference type="ARBA" id="ARBA00022679"/>
    </source>
</evidence>
<comment type="caution">
    <text evidence="10">The sequence shown here is derived from an EMBL/GenBank/DDBJ whole genome shotgun (WGS) entry which is preliminary data.</text>
</comment>
<dbReference type="Gene3D" id="3.30.565.10">
    <property type="entry name" value="Histidine kinase-like ATPase, C-terminal domain"/>
    <property type="match status" value="1"/>
</dbReference>
<dbReference type="SMART" id="SM00086">
    <property type="entry name" value="PAC"/>
    <property type="match status" value="2"/>
</dbReference>
<evidence type="ECO:0000313" key="11">
    <source>
        <dbReference type="Proteomes" id="UP000274271"/>
    </source>
</evidence>
<dbReference type="InterPro" id="IPR000014">
    <property type="entry name" value="PAS"/>
</dbReference>
<evidence type="ECO:0000256" key="1">
    <source>
        <dbReference type="ARBA" id="ARBA00000085"/>
    </source>
</evidence>
<feature type="coiled-coil region" evidence="6">
    <location>
        <begin position="253"/>
        <end position="280"/>
    </location>
</feature>
<name>A0A3P1CKY3_9BACT</name>
<dbReference type="CDD" id="cd00130">
    <property type="entry name" value="PAS"/>
    <property type="match status" value="2"/>
</dbReference>
<dbReference type="AlphaFoldDB" id="A0A3P1CKY3"/>
<dbReference type="Pfam" id="PF08447">
    <property type="entry name" value="PAS_3"/>
    <property type="match status" value="2"/>
</dbReference>
<dbReference type="PROSITE" id="PS50112">
    <property type="entry name" value="PAS"/>
    <property type="match status" value="1"/>
</dbReference>
<dbReference type="InterPro" id="IPR004358">
    <property type="entry name" value="Sig_transdc_His_kin-like_C"/>
</dbReference>
<dbReference type="GO" id="GO:0000155">
    <property type="term" value="F:phosphorelay sensor kinase activity"/>
    <property type="evidence" value="ECO:0007669"/>
    <property type="project" value="InterPro"/>
</dbReference>
<dbReference type="SUPFAM" id="SSF55874">
    <property type="entry name" value="ATPase domain of HSP90 chaperone/DNA topoisomerase II/histidine kinase"/>
    <property type="match status" value="1"/>
</dbReference>
<feature type="domain" description="Histidine kinase" evidence="7">
    <location>
        <begin position="287"/>
        <end position="514"/>
    </location>
</feature>
<feature type="domain" description="PAS" evidence="8">
    <location>
        <begin position="129"/>
        <end position="200"/>
    </location>
</feature>
<dbReference type="Proteomes" id="UP000274271">
    <property type="component" value="Unassembled WGS sequence"/>
</dbReference>
<accession>A0A3P1CKY3</accession>
<dbReference type="SMART" id="SM00388">
    <property type="entry name" value="HisKA"/>
    <property type="match status" value="1"/>
</dbReference>
<dbReference type="Gene3D" id="2.10.70.100">
    <property type="match status" value="1"/>
</dbReference>
<evidence type="ECO:0000256" key="2">
    <source>
        <dbReference type="ARBA" id="ARBA00012438"/>
    </source>
</evidence>